<accession>A0A0E9RM98</accession>
<sequence>MEIFFLIITRSAYGFSVVFIIWFIQPALSDMRSSLRAALSKKGYQSLSLKAPRCAYFHS</sequence>
<protein>
    <submittedName>
        <fullName evidence="2">Uncharacterized protein</fullName>
    </submittedName>
</protein>
<reference evidence="2" key="1">
    <citation type="submission" date="2014-11" db="EMBL/GenBank/DDBJ databases">
        <authorList>
            <person name="Amaro Gonzalez C."/>
        </authorList>
    </citation>
    <scope>NUCLEOTIDE SEQUENCE</scope>
</reference>
<keyword evidence="1" id="KW-0812">Transmembrane</keyword>
<evidence type="ECO:0000313" key="2">
    <source>
        <dbReference type="EMBL" id="JAH29937.1"/>
    </source>
</evidence>
<evidence type="ECO:0000256" key="1">
    <source>
        <dbReference type="SAM" id="Phobius"/>
    </source>
</evidence>
<dbReference type="AlphaFoldDB" id="A0A0E9RM98"/>
<dbReference type="EMBL" id="GBXM01078640">
    <property type="protein sequence ID" value="JAH29937.1"/>
    <property type="molecule type" value="Transcribed_RNA"/>
</dbReference>
<keyword evidence="1" id="KW-1133">Transmembrane helix</keyword>
<proteinExistence type="predicted"/>
<keyword evidence="1" id="KW-0472">Membrane</keyword>
<feature type="transmembrane region" description="Helical" evidence="1">
    <location>
        <begin position="6"/>
        <end position="24"/>
    </location>
</feature>
<reference evidence="2" key="2">
    <citation type="journal article" date="2015" name="Fish Shellfish Immunol.">
        <title>Early steps in the European eel (Anguilla anguilla)-Vibrio vulnificus interaction in the gills: Role of the RtxA13 toxin.</title>
        <authorList>
            <person name="Callol A."/>
            <person name="Pajuelo D."/>
            <person name="Ebbesson L."/>
            <person name="Teles M."/>
            <person name="MacKenzie S."/>
            <person name="Amaro C."/>
        </authorList>
    </citation>
    <scope>NUCLEOTIDE SEQUENCE</scope>
</reference>
<name>A0A0E9RM98_ANGAN</name>
<organism evidence="2">
    <name type="scientific">Anguilla anguilla</name>
    <name type="common">European freshwater eel</name>
    <name type="synonym">Muraena anguilla</name>
    <dbReference type="NCBI Taxonomy" id="7936"/>
    <lineage>
        <taxon>Eukaryota</taxon>
        <taxon>Metazoa</taxon>
        <taxon>Chordata</taxon>
        <taxon>Craniata</taxon>
        <taxon>Vertebrata</taxon>
        <taxon>Euteleostomi</taxon>
        <taxon>Actinopterygii</taxon>
        <taxon>Neopterygii</taxon>
        <taxon>Teleostei</taxon>
        <taxon>Anguilliformes</taxon>
        <taxon>Anguillidae</taxon>
        <taxon>Anguilla</taxon>
    </lineage>
</organism>